<sequence length="256" mass="27675">MIPSIATSDGDCPPVSNSITALVVANDHRYGDYLEATTGDEFTIRTAESITDAMARLEDVDCLISEYTLADGDGLDLLDRVTDRTPTLPIVFLVDGTDDSSVAVDAIHSNRWADCVAHPDTTTLPDRLRHRVETLVEHRRLAALSRRSLASVELAQDAVAITAPDGNLEFANRSFAMQFGADRDALCGTVWQTLFTDDSVERLETTAIPTVTDGWRWTGSCTGLRGSGEPFDVRVRLGGLEDGSLVFGVDTPTVEG</sequence>
<evidence type="ECO:0000259" key="2">
    <source>
        <dbReference type="PROSITE" id="PS50110"/>
    </source>
</evidence>
<evidence type="ECO:0000313" key="3">
    <source>
        <dbReference type="EMBL" id="SDK35099.1"/>
    </source>
</evidence>
<evidence type="ECO:0000256" key="1">
    <source>
        <dbReference type="PROSITE-ProRule" id="PRU00169"/>
    </source>
</evidence>
<name>A0A1G9B6K2_9EURY</name>
<dbReference type="InterPro" id="IPR000014">
    <property type="entry name" value="PAS"/>
</dbReference>
<accession>A0A1G9B6K2</accession>
<dbReference type="SUPFAM" id="SSF52172">
    <property type="entry name" value="CheY-like"/>
    <property type="match status" value="1"/>
</dbReference>
<dbReference type="EMBL" id="FNFE01000004">
    <property type="protein sequence ID" value="SDK35099.1"/>
    <property type="molecule type" value="Genomic_DNA"/>
</dbReference>
<dbReference type="STRING" id="1095776.SAMN04515672_2841"/>
<comment type="caution">
    <text evidence="1">Lacks conserved residue(s) required for the propagation of feature annotation.</text>
</comment>
<proteinExistence type="predicted"/>
<dbReference type="SUPFAM" id="SSF55785">
    <property type="entry name" value="PYP-like sensor domain (PAS domain)"/>
    <property type="match status" value="1"/>
</dbReference>
<dbReference type="Pfam" id="PF13426">
    <property type="entry name" value="PAS_9"/>
    <property type="match status" value="1"/>
</dbReference>
<dbReference type="CDD" id="cd00130">
    <property type="entry name" value="PAS"/>
    <property type="match status" value="1"/>
</dbReference>
<dbReference type="InterPro" id="IPR035965">
    <property type="entry name" value="PAS-like_dom_sf"/>
</dbReference>
<reference evidence="4" key="1">
    <citation type="submission" date="2016-10" db="EMBL/GenBank/DDBJ databases">
        <authorList>
            <person name="Varghese N."/>
            <person name="Submissions S."/>
        </authorList>
    </citation>
    <scope>NUCLEOTIDE SEQUENCE [LARGE SCALE GENOMIC DNA]</scope>
    <source>
        <strain evidence="4">B4,CECT 8067,JCM 17497</strain>
    </source>
</reference>
<dbReference type="InterPro" id="IPR001789">
    <property type="entry name" value="Sig_transdc_resp-reg_receiver"/>
</dbReference>
<keyword evidence="4" id="KW-1185">Reference proteome</keyword>
<feature type="domain" description="Response regulatory" evidence="2">
    <location>
        <begin position="20"/>
        <end position="136"/>
    </location>
</feature>
<dbReference type="AlphaFoldDB" id="A0A1G9B6K2"/>
<dbReference type="SMART" id="SM00091">
    <property type="entry name" value="PAS"/>
    <property type="match status" value="1"/>
</dbReference>
<protein>
    <submittedName>
        <fullName evidence="3">Response regulator receiver domain-containing protein</fullName>
    </submittedName>
</protein>
<dbReference type="GO" id="GO:0000160">
    <property type="term" value="P:phosphorelay signal transduction system"/>
    <property type="evidence" value="ECO:0007669"/>
    <property type="project" value="InterPro"/>
</dbReference>
<dbReference type="OrthoDB" id="8127at2157"/>
<organism evidence="3 4">
    <name type="scientific">Natronorubrum texcoconense</name>
    <dbReference type="NCBI Taxonomy" id="1095776"/>
    <lineage>
        <taxon>Archaea</taxon>
        <taxon>Methanobacteriati</taxon>
        <taxon>Methanobacteriota</taxon>
        <taxon>Stenosarchaea group</taxon>
        <taxon>Halobacteria</taxon>
        <taxon>Halobacteriales</taxon>
        <taxon>Natrialbaceae</taxon>
        <taxon>Natronorubrum</taxon>
    </lineage>
</organism>
<dbReference type="InterPro" id="IPR011006">
    <property type="entry name" value="CheY-like_superfamily"/>
</dbReference>
<dbReference type="Proteomes" id="UP000198882">
    <property type="component" value="Unassembled WGS sequence"/>
</dbReference>
<evidence type="ECO:0000313" key="4">
    <source>
        <dbReference type="Proteomes" id="UP000198882"/>
    </source>
</evidence>
<dbReference type="PROSITE" id="PS50110">
    <property type="entry name" value="RESPONSE_REGULATORY"/>
    <property type="match status" value="1"/>
</dbReference>
<gene>
    <name evidence="3" type="ORF">SAMN04515672_2841</name>
</gene>
<dbReference type="Gene3D" id="3.40.50.2300">
    <property type="match status" value="1"/>
</dbReference>
<dbReference type="Gene3D" id="3.30.450.20">
    <property type="entry name" value="PAS domain"/>
    <property type="match status" value="1"/>
</dbReference>